<proteinExistence type="predicted"/>
<sequence>MDWLVSALGIALVLASAYDVFHTLLNPSGRGTISRLIFALSWRATRRARRLGLAVGPASVVAVIAIWAATQVVGWALIYTPHIPEGFAYSHDIDPADFVAFWEAVYFSGATLTTLGFGDTVPIEPWLRVLAPVEALAGFALLSASATWFLQLHGALARRRSLALRVSQLEEAGFAESHTQTPRPAAAVIIESIAEQIAVARVDYVQSTETYYFRDLDERASLSSALHAAWRIAEAALASPDAEVRHSGAVLDAALRDLAQYLHGAFLGGRRTEPPAAPEVFERYTADHRRGRATG</sequence>
<gene>
    <name evidence="3" type="ORF">FK219_000920</name>
</gene>
<feature type="domain" description="Potassium channel" evidence="2">
    <location>
        <begin position="92"/>
        <end position="147"/>
    </location>
</feature>
<comment type="caution">
    <text evidence="3">The sequence shown here is derived from an EMBL/GenBank/DDBJ whole genome shotgun (WGS) entry which is preliminary data.</text>
</comment>
<dbReference type="Pfam" id="PF07885">
    <property type="entry name" value="Ion_trans_2"/>
    <property type="match status" value="1"/>
</dbReference>
<reference evidence="3 4" key="1">
    <citation type="submission" date="2020-03" db="EMBL/GenBank/DDBJ databases">
        <title>Chryseoglobus sp. isolated from a deep-sea seamount.</title>
        <authorList>
            <person name="Zhang D.-C."/>
        </authorList>
    </citation>
    <scope>NUCLEOTIDE SEQUENCE [LARGE SCALE GENOMIC DNA]</scope>
    <source>
        <strain evidence="3 4">KN1116</strain>
    </source>
</reference>
<evidence type="ECO:0000313" key="3">
    <source>
        <dbReference type="EMBL" id="NHF61813.1"/>
    </source>
</evidence>
<dbReference type="AlphaFoldDB" id="A0A9E5JSU5"/>
<dbReference type="EMBL" id="VIKT02000001">
    <property type="protein sequence ID" value="NHF61813.1"/>
    <property type="molecule type" value="Genomic_DNA"/>
</dbReference>
<keyword evidence="3" id="KW-0406">Ion transport</keyword>
<keyword evidence="3" id="KW-0407">Ion channel</keyword>
<dbReference type="InterPro" id="IPR013099">
    <property type="entry name" value="K_chnl_dom"/>
</dbReference>
<protein>
    <submittedName>
        <fullName evidence="3">Two pore domain potassium channel family protein</fullName>
    </submittedName>
</protein>
<evidence type="ECO:0000259" key="2">
    <source>
        <dbReference type="Pfam" id="PF07885"/>
    </source>
</evidence>
<evidence type="ECO:0000313" key="4">
    <source>
        <dbReference type="Proteomes" id="UP000818266"/>
    </source>
</evidence>
<dbReference type="Gene3D" id="1.10.287.70">
    <property type="match status" value="1"/>
</dbReference>
<keyword evidence="1" id="KW-0812">Transmembrane</keyword>
<feature type="transmembrane region" description="Helical" evidence="1">
    <location>
        <begin position="51"/>
        <end position="78"/>
    </location>
</feature>
<organism evidence="3 4">
    <name type="scientific">Microcella pacifica</name>
    <dbReference type="NCBI Taxonomy" id="2591847"/>
    <lineage>
        <taxon>Bacteria</taxon>
        <taxon>Bacillati</taxon>
        <taxon>Actinomycetota</taxon>
        <taxon>Actinomycetes</taxon>
        <taxon>Micrococcales</taxon>
        <taxon>Microbacteriaceae</taxon>
        <taxon>Microcella</taxon>
    </lineage>
</organism>
<dbReference type="RefSeq" id="WP_152582007.1">
    <property type="nucleotide sequence ID" value="NZ_JAVJPO010000021.1"/>
</dbReference>
<name>A0A9E5JSU5_9MICO</name>
<feature type="transmembrane region" description="Helical" evidence="1">
    <location>
        <begin position="129"/>
        <end position="150"/>
    </location>
</feature>
<dbReference type="Proteomes" id="UP000818266">
    <property type="component" value="Unassembled WGS sequence"/>
</dbReference>
<keyword evidence="1" id="KW-0472">Membrane</keyword>
<evidence type="ECO:0000256" key="1">
    <source>
        <dbReference type="SAM" id="Phobius"/>
    </source>
</evidence>
<keyword evidence="1" id="KW-1133">Transmembrane helix</keyword>
<dbReference type="OrthoDB" id="8477930at2"/>
<accession>A0A9E5JSU5</accession>
<keyword evidence="3" id="KW-0813">Transport</keyword>
<dbReference type="GO" id="GO:0034220">
    <property type="term" value="P:monoatomic ion transmembrane transport"/>
    <property type="evidence" value="ECO:0007669"/>
    <property type="project" value="UniProtKB-KW"/>
</dbReference>
<dbReference type="SUPFAM" id="SSF81324">
    <property type="entry name" value="Voltage-gated potassium channels"/>
    <property type="match status" value="1"/>
</dbReference>
<keyword evidence="4" id="KW-1185">Reference proteome</keyword>